<dbReference type="AlphaFoldDB" id="N8X713"/>
<dbReference type="Proteomes" id="UP000013270">
    <property type="component" value="Unassembled WGS sequence"/>
</dbReference>
<feature type="transmembrane region" description="Helical" evidence="1">
    <location>
        <begin position="163"/>
        <end position="185"/>
    </location>
</feature>
<sequence length="222" mass="26083">MLKDNQNFLGKIGTTLAFSVFLFTIITNNHQFFYQNLRNIIALQNLKWKVIHIDVGNDLNYNIVNYRNNTASLVITLNSNTIIEEPCADYISIFCTKVKENVYTPNSFNFYVSYDPKDQPIFFYHYILKDIHFTNDKNEQQTLPYLEEMPNSQANILKAKKHLLSSIIYTGIGYFLLIFILWAVFKHIALRYKKITLFLTMVLTATLIIHFVHFIIQFMISI</sequence>
<dbReference type="RefSeq" id="WP_004825149.1">
    <property type="nucleotide sequence ID" value="NZ_KB849460.1"/>
</dbReference>
<evidence type="ECO:0000256" key="1">
    <source>
        <dbReference type="SAM" id="Phobius"/>
    </source>
</evidence>
<name>N8X713_ACIBZ</name>
<keyword evidence="1" id="KW-0472">Membrane</keyword>
<dbReference type="HOGENOM" id="CLU_1243114_0_0_6"/>
<feature type="transmembrane region" description="Helical" evidence="1">
    <location>
        <begin position="197"/>
        <end position="220"/>
    </location>
</feature>
<organism evidence="2 3">
    <name type="scientific">Acinetobacter bereziniae NIPH 3</name>
    <dbReference type="NCBI Taxonomy" id="1217651"/>
    <lineage>
        <taxon>Bacteria</taxon>
        <taxon>Pseudomonadati</taxon>
        <taxon>Pseudomonadota</taxon>
        <taxon>Gammaproteobacteria</taxon>
        <taxon>Moraxellales</taxon>
        <taxon>Moraxellaceae</taxon>
        <taxon>Acinetobacter</taxon>
    </lineage>
</organism>
<dbReference type="EMBL" id="APPK01000053">
    <property type="protein sequence ID" value="ENV20162.1"/>
    <property type="molecule type" value="Genomic_DNA"/>
</dbReference>
<keyword evidence="1" id="KW-0812">Transmembrane</keyword>
<evidence type="ECO:0000313" key="2">
    <source>
        <dbReference type="EMBL" id="ENV20162.1"/>
    </source>
</evidence>
<evidence type="ECO:0000313" key="3">
    <source>
        <dbReference type="Proteomes" id="UP000013270"/>
    </source>
</evidence>
<reference evidence="2 3" key="1">
    <citation type="submission" date="2013-02" db="EMBL/GenBank/DDBJ databases">
        <title>The Genome Sequence of Acinetobacter bereziniae NIPH 3.</title>
        <authorList>
            <consortium name="The Broad Institute Genome Sequencing Platform"/>
            <consortium name="The Broad Institute Genome Sequencing Center for Infectious Disease"/>
            <person name="Cerqueira G."/>
            <person name="Feldgarden M."/>
            <person name="Courvalin P."/>
            <person name="Perichon B."/>
            <person name="Grillot-Courvalin C."/>
            <person name="Clermont D."/>
            <person name="Rocha E."/>
            <person name="Yoon E.-J."/>
            <person name="Nemec A."/>
            <person name="Walker B."/>
            <person name="Young S.K."/>
            <person name="Zeng Q."/>
            <person name="Gargeya S."/>
            <person name="Fitzgerald M."/>
            <person name="Haas B."/>
            <person name="Abouelleil A."/>
            <person name="Alvarado L."/>
            <person name="Arachchi H.M."/>
            <person name="Berlin A.M."/>
            <person name="Chapman S.B."/>
            <person name="Dewar J."/>
            <person name="Goldberg J."/>
            <person name="Griggs A."/>
            <person name="Gujja S."/>
            <person name="Hansen M."/>
            <person name="Howarth C."/>
            <person name="Imamovic A."/>
            <person name="Larimer J."/>
            <person name="McCowan C."/>
            <person name="Murphy C."/>
            <person name="Neiman D."/>
            <person name="Pearson M."/>
            <person name="Priest M."/>
            <person name="Roberts A."/>
            <person name="Saif S."/>
            <person name="Shea T."/>
            <person name="Sisk P."/>
            <person name="Sykes S."/>
            <person name="Wortman J."/>
            <person name="Nusbaum C."/>
            <person name="Birren B."/>
        </authorList>
    </citation>
    <scope>NUCLEOTIDE SEQUENCE [LARGE SCALE GENOMIC DNA]</scope>
    <source>
        <strain evidence="2 3">NIPH 3</strain>
    </source>
</reference>
<accession>N8X713</accession>
<gene>
    <name evidence="2" type="ORF">F963_03864</name>
</gene>
<proteinExistence type="predicted"/>
<dbReference type="PATRIC" id="fig|1217651.3.peg.3808"/>
<keyword evidence="1" id="KW-1133">Transmembrane helix</keyword>
<comment type="caution">
    <text evidence="2">The sequence shown here is derived from an EMBL/GenBank/DDBJ whole genome shotgun (WGS) entry which is preliminary data.</text>
</comment>
<protein>
    <submittedName>
        <fullName evidence="2">Uncharacterized protein</fullName>
    </submittedName>
</protein>